<feature type="coiled-coil region" evidence="1">
    <location>
        <begin position="22"/>
        <end position="49"/>
    </location>
</feature>
<accession>X1L6F5</accession>
<sequence>MPYAATPGTTPFAPQMTREQELDFLRSEAEAVREDLEQIETRINELESEGS</sequence>
<proteinExistence type="predicted"/>
<comment type="caution">
    <text evidence="2">The sequence shown here is derived from an EMBL/GenBank/DDBJ whole genome shotgun (WGS) entry which is preliminary data.</text>
</comment>
<evidence type="ECO:0000256" key="1">
    <source>
        <dbReference type="SAM" id="Coils"/>
    </source>
</evidence>
<dbReference type="EMBL" id="BARV01012037">
    <property type="protein sequence ID" value="GAI14942.1"/>
    <property type="molecule type" value="Genomic_DNA"/>
</dbReference>
<name>X1L6F5_9ZZZZ</name>
<reference evidence="2" key="1">
    <citation type="journal article" date="2014" name="Front. Microbiol.">
        <title>High frequency of phylogenetically diverse reductive dehalogenase-homologous genes in deep subseafloor sedimentary metagenomes.</title>
        <authorList>
            <person name="Kawai M."/>
            <person name="Futagami T."/>
            <person name="Toyoda A."/>
            <person name="Takaki Y."/>
            <person name="Nishi S."/>
            <person name="Hori S."/>
            <person name="Arai W."/>
            <person name="Tsubouchi T."/>
            <person name="Morono Y."/>
            <person name="Uchiyama I."/>
            <person name="Ito T."/>
            <person name="Fujiyama A."/>
            <person name="Inagaki F."/>
            <person name="Takami H."/>
        </authorList>
    </citation>
    <scope>NUCLEOTIDE SEQUENCE</scope>
    <source>
        <strain evidence="2">Expedition CK06-06</strain>
    </source>
</reference>
<dbReference type="AlphaFoldDB" id="X1L6F5"/>
<organism evidence="2">
    <name type="scientific">marine sediment metagenome</name>
    <dbReference type="NCBI Taxonomy" id="412755"/>
    <lineage>
        <taxon>unclassified sequences</taxon>
        <taxon>metagenomes</taxon>
        <taxon>ecological metagenomes</taxon>
    </lineage>
</organism>
<protein>
    <submittedName>
        <fullName evidence="2">Uncharacterized protein</fullName>
    </submittedName>
</protein>
<keyword evidence="1" id="KW-0175">Coiled coil</keyword>
<evidence type="ECO:0000313" key="2">
    <source>
        <dbReference type="EMBL" id="GAI14942.1"/>
    </source>
</evidence>
<gene>
    <name evidence="2" type="ORF">S06H3_22496</name>
</gene>